<gene>
    <name evidence="5 11" type="primary">lysA</name>
    <name evidence="11" type="ORF">AGR7A_pAt20275</name>
</gene>
<dbReference type="GO" id="GO:0009089">
    <property type="term" value="P:lysine biosynthetic process via diaminopimelate"/>
    <property type="evidence" value="ECO:0007669"/>
    <property type="project" value="UniProtKB-UniRule"/>
</dbReference>
<keyword evidence="4 5" id="KW-0456">Lyase</keyword>
<dbReference type="PRINTS" id="PR01179">
    <property type="entry name" value="ODADCRBXLASE"/>
</dbReference>
<keyword evidence="2 5" id="KW-0210">Decarboxylase</keyword>
<feature type="binding site" evidence="5">
    <location>
        <position position="285"/>
    </location>
    <ligand>
        <name>substrate</name>
    </ligand>
</feature>
<dbReference type="SUPFAM" id="SSF50621">
    <property type="entry name" value="Alanine racemase C-terminal domain-like"/>
    <property type="match status" value="1"/>
</dbReference>
<dbReference type="Proteomes" id="UP000192140">
    <property type="component" value="Unassembled WGS sequence"/>
</dbReference>
<name>A0A1S7UB06_9HYPH</name>
<evidence type="ECO:0000256" key="5">
    <source>
        <dbReference type="HAMAP-Rule" id="MF_02120"/>
    </source>
</evidence>
<feature type="binding site" evidence="5">
    <location>
        <position position="382"/>
    </location>
    <ligand>
        <name>pyridoxal 5'-phosphate</name>
        <dbReference type="ChEBI" id="CHEBI:597326"/>
    </ligand>
</feature>
<feature type="binding site" evidence="5">
    <location>
        <position position="325"/>
    </location>
    <ligand>
        <name>substrate</name>
    </ligand>
</feature>
<dbReference type="SUPFAM" id="SSF51419">
    <property type="entry name" value="PLP-binding barrel"/>
    <property type="match status" value="1"/>
</dbReference>
<comment type="subunit">
    <text evidence="5">Homodimer.</text>
</comment>
<dbReference type="EC" id="4.1.1.20" evidence="5 6"/>
<dbReference type="InterPro" id="IPR022653">
    <property type="entry name" value="De-COase2_pyr-phos_BS"/>
</dbReference>
<dbReference type="PROSITE" id="PS00879">
    <property type="entry name" value="ODR_DC_2_2"/>
    <property type="match status" value="1"/>
</dbReference>
<sequence>MGREGFAVNAFEYQNGLMHAEGVSVAAIAEAVGTPFYLYSSAALAGGFLAFQDAFSDVDSLVCYAMKANSNQAVLKTLGPLGAGIDVVSEGELRRALAAGIPADRIVFSGVGKTAPEMDFALDAGIYCFNVESEAELEALNERAIGKGKRAPVSLRVNPDVDARTHAKISTGKKENKFGLAFTRVREIYARAALLPGLEIAGIDMHIGSQITDLEPFANAFDLLRELIETLRSDGHQIGHIDIGGGLGIPYSDSDQRPPDPAAYAKVVKDRLSGLGCKIILEPGRSIAGNAGVLITKVIYLKHEGDRHFVIVDAGMNDLIRPTLYDAHHDISPVCQSVPGAASIRVDVVGPVCETGDFLALGRRMPLVEAGDLLAVGSAGAYGAVQACEYNSRPLIAEVLVKGDAFHVIRPRRSFEEMIAADSLPAWLTEER</sequence>
<evidence type="ECO:0000256" key="8">
    <source>
        <dbReference type="RuleBase" id="RU003738"/>
    </source>
</evidence>
<keyword evidence="5" id="KW-0028">Amino-acid biosynthesis</keyword>
<feature type="binding site" evidence="5">
    <location>
        <position position="382"/>
    </location>
    <ligand>
        <name>substrate</name>
    </ligand>
</feature>
<dbReference type="PANTHER" id="PTHR43727:SF2">
    <property type="entry name" value="GROUP IV DECARBOXYLASE"/>
    <property type="match status" value="1"/>
</dbReference>
<feature type="binding site" evidence="5">
    <location>
        <position position="321"/>
    </location>
    <ligand>
        <name>substrate</name>
    </ligand>
</feature>
<dbReference type="GO" id="GO:0008836">
    <property type="term" value="F:diaminopimelate decarboxylase activity"/>
    <property type="evidence" value="ECO:0007669"/>
    <property type="project" value="UniProtKB-UniRule"/>
</dbReference>
<dbReference type="InterPro" id="IPR022643">
    <property type="entry name" value="De-COase2_C"/>
</dbReference>
<feature type="modified residue" description="N6-(pyridoxal phosphate)lysine" evidence="5 7">
    <location>
        <position position="67"/>
    </location>
</feature>
<comment type="caution">
    <text evidence="11">The sequence shown here is derived from an EMBL/GenBank/DDBJ whole genome shotgun (WGS) entry which is preliminary data.</text>
</comment>
<dbReference type="PRINTS" id="PR01181">
    <property type="entry name" value="DAPDCRBXLASE"/>
</dbReference>
<feature type="binding site" evidence="5">
    <location>
        <position position="354"/>
    </location>
    <ligand>
        <name>substrate</name>
    </ligand>
</feature>
<evidence type="ECO:0000256" key="6">
    <source>
        <dbReference type="NCBIfam" id="TIGR01048"/>
    </source>
</evidence>
<comment type="catalytic activity">
    <reaction evidence="5 8">
        <text>meso-2,6-diaminopimelate + H(+) = L-lysine + CO2</text>
        <dbReference type="Rhea" id="RHEA:15101"/>
        <dbReference type="ChEBI" id="CHEBI:15378"/>
        <dbReference type="ChEBI" id="CHEBI:16526"/>
        <dbReference type="ChEBI" id="CHEBI:32551"/>
        <dbReference type="ChEBI" id="CHEBI:57791"/>
        <dbReference type="EC" id="4.1.1.20"/>
    </reaction>
</comment>
<accession>A0A1S7UB06</accession>
<dbReference type="Pfam" id="PF00278">
    <property type="entry name" value="Orn_DAP_Arg_deC"/>
    <property type="match status" value="1"/>
</dbReference>
<dbReference type="PROSITE" id="PS00878">
    <property type="entry name" value="ODR_DC_2_1"/>
    <property type="match status" value="1"/>
</dbReference>
<keyword evidence="3 5" id="KW-0663">Pyridoxal phosphate</keyword>
<dbReference type="InterPro" id="IPR022644">
    <property type="entry name" value="De-COase2_N"/>
</dbReference>
<keyword evidence="5 8" id="KW-0457">Lysine biosynthesis</keyword>
<dbReference type="InterPro" id="IPR029066">
    <property type="entry name" value="PLP-binding_barrel"/>
</dbReference>
<evidence type="ECO:0000256" key="7">
    <source>
        <dbReference type="PIRSR" id="PIRSR600183-50"/>
    </source>
</evidence>
<dbReference type="Pfam" id="PF02784">
    <property type="entry name" value="Orn_Arg_deC_N"/>
    <property type="match status" value="1"/>
</dbReference>
<feature type="binding site" evidence="5">
    <location>
        <begin position="282"/>
        <end position="285"/>
    </location>
    <ligand>
        <name>pyridoxal 5'-phosphate</name>
        <dbReference type="ChEBI" id="CHEBI:597326"/>
    </ligand>
</feature>
<dbReference type="EMBL" id="FCNP01000049">
    <property type="protein sequence ID" value="CVI63548.1"/>
    <property type="molecule type" value="Genomic_DNA"/>
</dbReference>
<dbReference type="InterPro" id="IPR009006">
    <property type="entry name" value="Ala_racemase/Decarboxylase_C"/>
</dbReference>
<evidence type="ECO:0000256" key="4">
    <source>
        <dbReference type="ARBA" id="ARBA00023239"/>
    </source>
</evidence>
<dbReference type="InterPro" id="IPR000183">
    <property type="entry name" value="Orn/DAP/Arg_de-COase"/>
</dbReference>
<comment type="pathway">
    <text evidence="5 8">Amino-acid biosynthesis; L-lysine biosynthesis via DAP pathway; L-lysine from DL-2,6-diaminopimelate: step 1/1.</text>
</comment>
<feature type="active site" description="Proton donor" evidence="7">
    <location>
        <position position="353"/>
    </location>
</feature>
<feature type="domain" description="Orn/DAP/Arg decarboxylase 2 N-terminal" evidence="10">
    <location>
        <begin position="49"/>
        <end position="288"/>
    </location>
</feature>
<dbReference type="UniPathway" id="UPA00034">
    <property type="reaction ID" value="UER00027"/>
</dbReference>
<dbReference type="AlphaFoldDB" id="A0A1S7UB06"/>
<evidence type="ECO:0000256" key="2">
    <source>
        <dbReference type="ARBA" id="ARBA00022793"/>
    </source>
</evidence>
<dbReference type="InterPro" id="IPR002986">
    <property type="entry name" value="DAP_deCOOHase_LysA"/>
</dbReference>
<dbReference type="NCBIfam" id="TIGR01048">
    <property type="entry name" value="lysA"/>
    <property type="match status" value="1"/>
</dbReference>
<dbReference type="PANTHER" id="PTHR43727">
    <property type="entry name" value="DIAMINOPIMELATE DECARBOXYLASE"/>
    <property type="match status" value="1"/>
</dbReference>
<dbReference type="CDD" id="cd06828">
    <property type="entry name" value="PLPDE_III_DapDC"/>
    <property type="match status" value="1"/>
</dbReference>
<evidence type="ECO:0000313" key="11">
    <source>
        <dbReference type="EMBL" id="CVI63548.1"/>
    </source>
</evidence>
<organism evidence="11 12">
    <name type="scientific">Agrobacterium deltaense NCPPB 1641</name>
    <dbReference type="NCBI Taxonomy" id="1183425"/>
    <lineage>
        <taxon>Bacteria</taxon>
        <taxon>Pseudomonadati</taxon>
        <taxon>Pseudomonadota</taxon>
        <taxon>Alphaproteobacteria</taxon>
        <taxon>Hyphomicrobiales</taxon>
        <taxon>Rhizobiaceae</taxon>
        <taxon>Rhizobium/Agrobacterium group</taxon>
        <taxon>Agrobacterium</taxon>
    </lineage>
</organism>
<keyword evidence="12" id="KW-1185">Reference proteome</keyword>
<evidence type="ECO:0000313" key="12">
    <source>
        <dbReference type="Proteomes" id="UP000192140"/>
    </source>
</evidence>
<comment type="similarity">
    <text evidence="5">Belongs to the Orn/Lys/Arg decarboxylase class-II family. LysA subfamily.</text>
</comment>
<dbReference type="FunFam" id="3.20.20.10:FF:000003">
    <property type="entry name" value="Diaminopimelate decarboxylase"/>
    <property type="match status" value="1"/>
</dbReference>
<dbReference type="GO" id="GO:0030170">
    <property type="term" value="F:pyridoxal phosphate binding"/>
    <property type="evidence" value="ECO:0007669"/>
    <property type="project" value="UniProtKB-UniRule"/>
</dbReference>
<dbReference type="Gene3D" id="3.20.20.10">
    <property type="entry name" value="Alanine racemase"/>
    <property type="match status" value="1"/>
</dbReference>
<dbReference type="Gene3D" id="2.40.37.10">
    <property type="entry name" value="Lyase, Ornithine Decarboxylase, Chain A, domain 1"/>
    <property type="match status" value="1"/>
</dbReference>
<comment type="function">
    <text evidence="5">Specifically catalyzes the decarboxylation of meso-diaminopimelate (meso-DAP) to L-lysine.</text>
</comment>
<reference evidence="11" key="1">
    <citation type="submission" date="2016-01" db="EMBL/GenBank/DDBJ databases">
        <authorList>
            <person name="Regsiter A."/>
            <person name="william w."/>
        </authorList>
    </citation>
    <scope>NUCLEOTIDE SEQUENCE</scope>
    <source>
        <strain evidence="11">NCPPB 1641</strain>
    </source>
</reference>
<dbReference type="HAMAP" id="MF_02120">
    <property type="entry name" value="LysA"/>
    <property type="match status" value="1"/>
</dbReference>
<dbReference type="InterPro" id="IPR022657">
    <property type="entry name" value="De-COase2_CS"/>
</dbReference>
<proteinExistence type="inferred from homology"/>
<evidence type="ECO:0000259" key="9">
    <source>
        <dbReference type="Pfam" id="PF00278"/>
    </source>
</evidence>
<evidence type="ECO:0000256" key="1">
    <source>
        <dbReference type="ARBA" id="ARBA00001933"/>
    </source>
</evidence>
<feature type="binding site" evidence="5">
    <location>
        <position position="246"/>
    </location>
    <ligand>
        <name>pyridoxal 5'-phosphate</name>
        <dbReference type="ChEBI" id="CHEBI:597326"/>
    </ligand>
</feature>
<feature type="domain" description="Orn/DAP/Arg decarboxylase 2 C-terminal" evidence="9">
    <location>
        <begin position="37"/>
        <end position="380"/>
    </location>
</feature>
<protein>
    <recommendedName>
        <fullName evidence="5 6">Diaminopimelate decarboxylase</fullName>
        <shortName evidence="5">DAP decarboxylase</shortName>
        <shortName evidence="5">DAPDC</shortName>
        <ecNumber evidence="5 6">4.1.1.20</ecNumber>
    </recommendedName>
</protein>
<comment type="cofactor">
    <cofactor evidence="1 5 7 8">
        <name>pyridoxal 5'-phosphate</name>
        <dbReference type="ChEBI" id="CHEBI:597326"/>
    </cofactor>
</comment>
<evidence type="ECO:0000256" key="3">
    <source>
        <dbReference type="ARBA" id="ARBA00022898"/>
    </source>
</evidence>
<evidence type="ECO:0000259" key="10">
    <source>
        <dbReference type="Pfam" id="PF02784"/>
    </source>
</evidence>